<evidence type="ECO:0000256" key="2">
    <source>
        <dbReference type="ARBA" id="ARBA00022475"/>
    </source>
</evidence>
<evidence type="ECO:0000256" key="1">
    <source>
        <dbReference type="ARBA" id="ARBA00004651"/>
    </source>
</evidence>
<dbReference type="Pfam" id="PF03023">
    <property type="entry name" value="MurJ"/>
    <property type="match status" value="1"/>
</dbReference>
<dbReference type="GO" id="GO:0005886">
    <property type="term" value="C:plasma membrane"/>
    <property type="evidence" value="ECO:0007669"/>
    <property type="project" value="UniProtKB-SubCell"/>
</dbReference>
<geneLocation type="plastid" evidence="9"/>
<evidence type="ECO:0000256" key="8">
    <source>
        <dbReference type="SAM" id="Phobius"/>
    </source>
</evidence>
<feature type="transmembrane region" description="Helical" evidence="8">
    <location>
        <begin position="495"/>
        <end position="519"/>
    </location>
</feature>
<evidence type="ECO:0000256" key="5">
    <source>
        <dbReference type="ARBA" id="ARBA00022984"/>
    </source>
</evidence>
<feature type="transmembrane region" description="Helical" evidence="8">
    <location>
        <begin position="461"/>
        <end position="483"/>
    </location>
</feature>
<keyword evidence="3 8" id="KW-0812">Transmembrane</keyword>
<feature type="transmembrane region" description="Helical" evidence="8">
    <location>
        <begin position="278"/>
        <end position="299"/>
    </location>
</feature>
<dbReference type="PANTHER" id="PTHR43486:SF1">
    <property type="entry name" value="LIPID II FLIPPASE MURJ-RELATED"/>
    <property type="match status" value="1"/>
</dbReference>
<feature type="transmembrane region" description="Helical" evidence="8">
    <location>
        <begin position="252"/>
        <end position="272"/>
    </location>
</feature>
<evidence type="ECO:0000313" key="9">
    <source>
        <dbReference type="EMBL" id="AUG32498.1"/>
    </source>
</evidence>
<proteinExistence type="inferred from homology"/>
<accession>A0A2H4ZPP9</accession>
<feature type="transmembrane region" description="Helical" evidence="8">
    <location>
        <begin position="394"/>
        <end position="410"/>
    </location>
</feature>
<feature type="transmembrane region" description="Helical" evidence="8">
    <location>
        <begin position="126"/>
        <end position="148"/>
    </location>
</feature>
<keyword evidence="2" id="KW-1003">Cell membrane</keyword>
<keyword evidence="9" id="KW-0934">Plastid</keyword>
<keyword evidence="5" id="KW-0573">Peptidoglycan synthesis</keyword>
<evidence type="ECO:0000256" key="7">
    <source>
        <dbReference type="ARBA" id="ARBA00023136"/>
    </source>
</evidence>
<dbReference type="NCBIfam" id="TIGR01695">
    <property type="entry name" value="murJ_mviN"/>
    <property type="match status" value="1"/>
</dbReference>
<feature type="transmembrane region" description="Helical" evidence="8">
    <location>
        <begin position="47"/>
        <end position="73"/>
    </location>
</feature>
<dbReference type="PRINTS" id="PR01806">
    <property type="entry name" value="VIRFACTRMVIN"/>
</dbReference>
<dbReference type="EMBL" id="MG264610">
    <property type="protein sequence ID" value="AUG32498.1"/>
    <property type="molecule type" value="Genomic_DNA"/>
</dbReference>
<feature type="transmembrane region" description="Helical" evidence="8">
    <location>
        <begin position="155"/>
        <end position="178"/>
    </location>
</feature>
<gene>
    <name evidence="9" type="ORF">PLO_506</name>
</gene>
<feature type="transmembrane region" description="Helical" evidence="8">
    <location>
        <begin position="430"/>
        <end position="449"/>
    </location>
</feature>
<organism evidence="9">
    <name type="scientific">Paulinella longichromatophora</name>
    <dbReference type="NCBI Taxonomy" id="1708747"/>
    <lineage>
        <taxon>Eukaryota</taxon>
        <taxon>Sar</taxon>
        <taxon>Rhizaria</taxon>
        <taxon>Cercozoa</taxon>
        <taxon>Imbricatea</taxon>
        <taxon>Silicofilosea</taxon>
        <taxon>Euglyphida</taxon>
        <taxon>Paulinellidae</taxon>
        <taxon>Paulinella</taxon>
    </lineage>
</organism>
<dbReference type="GO" id="GO:0008360">
    <property type="term" value="P:regulation of cell shape"/>
    <property type="evidence" value="ECO:0007669"/>
    <property type="project" value="UniProtKB-KW"/>
</dbReference>
<dbReference type="AlphaFoldDB" id="A0A2H4ZPP9"/>
<keyword evidence="7 8" id="KW-0472">Membrane</keyword>
<evidence type="ECO:0000256" key="6">
    <source>
        <dbReference type="ARBA" id="ARBA00022989"/>
    </source>
</evidence>
<dbReference type="HAMAP" id="MF_02078">
    <property type="entry name" value="MurJ_MviN"/>
    <property type="match status" value="1"/>
</dbReference>
<sequence>MEKSLRHIALIVAVATGLSKLIGLLRQQVIASVFGIGIAYDAYSYAYIFPGFLLVLLGGINGPFHSSIISILIRRPVEERNSIISGINTLVGTILCGVTGLFLVIADPLITLVGPSLTPDLHQIAVHQLQIMAPIALFAGFIGLNFGILHVAEEFWLPSISPLLSSIVIISSIALLSLHLGSNVNSPEEALLSGSVLAGATLLGAIAQWYAQLLVLCKKGFNKLTLVWDWSHPGVHELLKIMAPATLSSGMLQINVLVDLFFASGIIGAAAALSYSGILIQTPLGLISSALLVPLLPSFAKLSVANDYKGLIDRIRQGLILSNFTMLIFSGLIISLSYSVVELVYVRGAFNDYARDTVGTLLVAYAIGMPVYLGRDILVRIFYALGDGLTPLRFSILGILLNIIFDWILIGGPSPWGLQLPKFDCGTSGLVLATVGVNTISYFALLISLKNKFNSITLYKWGLDSFWLFVSAAFSSLLVWQLAERITWSSDILGNSLRICFGGIAGLIMYVFLTSFIGIEEVHYSIFKPKLSKKIMYLDSTK</sequence>
<reference evidence="9" key="1">
    <citation type="submission" date="2017-10" db="EMBL/GenBank/DDBJ databases">
        <title>Paulinella longichromatophora chromatophore genome.</title>
        <authorList>
            <person name="Lhee D."/>
            <person name="Yoon H.S."/>
        </authorList>
    </citation>
    <scope>NUCLEOTIDE SEQUENCE</scope>
</reference>
<feature type="transmembrane region" description="Helical" evidence="8">
    <location>
        <begin position="190"/>
        <end position="211"/>
    </location>
</feature>
<name>A0A2H4ZPP9_9EUKA</name>
<evidence type="ECO:0000256" key="3">
    <source>
        <dbReference type="ARBA" id="ARBA00022692"/>
    </source>
</evidence>
<evidence type="ECO:0000256" key="4">
    <source>
        <dbReference type="ARBA" id="ARBA00022960"/>
    </source>
</evidence>
<keyword evidence="4" id="KW-0133">Cell shape</keyword>
<protein>
    <submittedName>
        <fullName evidence="9">Integral membrane protein MviN</fullName>
    </submittedName>
</protein>
<feature type="transmembrane region" description="Helical" evidence="8">
    <location>
        <begin position="320"/>
        <end position="341"/>
    </location>
</feature>
<feature type="transmembrane region" description="Helical" evidence="8">
    <location>
        <begin position="353"/>
        <end position="373"/>
    </location>
</feature>
<feature type="transmembrane region" description="Helical" evidence="8">
    <location>
        <begin position="85"/>
        <end position="106"/>
    </location>
</feature>
<dbReference type="InterPro" id="IPR004268">
    <property type="entry name" value="MurJ"/>
</dbReference>
<keyword evidence="6 8" id="KW-1133">Transmembrane helix</keyword>
<comment type="subcellular location">
    <subcellularLocation>
        <location evidence="1">Cell membrane</location>
        <topology evidence="1">Multi-pass membrane protein</topology>
    </subcellularLocation>
</comment>
<dbReference type="PANTHER" id="PTHR43486">
    <property type="entry name" value="LIPID II FLIPPASE MURJ-RELATED"/>
    <property type="match status" value="1"/>
</dbReference>